<accession>A0ABD1V8T1</accession>
<keyword evidence="3" id="KW-1185">Reference proteome</keyword>
<dbReference type="EMBL" id="JBFOLK010000002">
    <property type="protein sequence ID" value="KAL2532968.1"/>
    <property type="molecule type" value="Genomic_DNA"/>
</dbReference>
<dbReference type="AlphaFoldDB" id="A0ABD1V8T1"/>
<comment type="caution">
    <text evidence="2">The sequence shown here is derived from an EMBL/GenBank/DDBJ whole genome shotgun (WGS) entry which is preliminary data.</text>
</comment>
<gene>
    <name evidence="2" type="ORF">Adt_06319</name>
</gene>
<proteinExistence type="predicted"/>
<protein>
    <submittedName>
        <fullName evidence="2">Uncharacterized protein</fullName>
    </submittedName>
</protein>
<organism evidence="2 3">
    <name type="scientific">Abeliophyllum distichum</name>
    <dbReference type="NCBI Taxonomy" id="126358"/>
    <lineage>
        <taxon>Eukaryota</taxon>
        <taxon>Viridiplantae</taxon>
        <taxon>Streptophyta</taxon>
        <taxon>Embryophyta</taxon>
        <taxon>Tracheophyta</taxon>
        <taxon>Spermatophyta</taxon>
        <taxon>Magnoliopsida</taxon>
        <taxon>eudicotyledons</taxon>
        <taxon>Gunneridae</taxon>
        <taxon>Pentapetalae</taxon>
        <taxon>asterids</taxon>
        <taxon>lamiids</taxon>
        <taxon>Lamiales</taxon>
        <taxon>Oleaceae</taxon>
        <taxon>Forsythieae</taxon>
        <taxon>Abeliophyllum</taxon>
    </lineage>
</organism>
<reference evidence="3" key="1">
    <citation type="submission" date="2024-07" db="EMBL/GenBank/DDBJ databases">
        <title>Two chromosome-level genome assemblies of Korean endemic species Abeliophyllum distichum and Forsythia ovata (Oleaceae).</title>
        <authorList>
            <person name="Jang H."/>
        </authorList>
    </citation>
    <scope>NUCLEOTIDE SEQUENCE [LARGE SCALE GENOMIC DNA]</scope>
</reference>
<feature type="compositionally biased region" description="Polar residues" evidence="1">
    <location>
        <begin position="80"/>
        <end position="92"/>
    </location>
</feature>
<feature type="region of interest" description="Disordered" evidence="1">
    <location>
        <begin position="80"/>
        <end position="102"/>
    </location>
</feature>
<name>A0ABD1V8T1_9LAMI</name>
<evidence type="ECO:0000256" key="1">
    <source>
        <dbReference type="SAM" id="MobiDB-lite"/>
    </source>
</evidence>
<sequence>MLNYVGYPCESLSNRVNFSKVQQNVPVVVDDDVSFNNLDYIVGEDDDLLFEQNVIDDIELDMRTDMIYVIDDRNELDNSEYAQSDELQSVNSDSEEEVIRYL</sequence>
<dbReference type="Proteomes" id="UP001604336">
    <property type="component" value="Unassembled WGS sequence"/>
</dbReference>
<evidence type="ECO:0000313" key="3">
    <source>
        <dbReference type="Proteomes" id="UP001604336"/>
    </source>
</evidence>
<evidence type="ECO:0000313" key="2">
    <source>
        <dbReference type="EMBL" id="KAL2532968.1"/>
    </source>
</evidence>